<evidence type="ECO:0000313" key="1">
    <source>
        <dbReference type="Proteomes" id="UP000818029"/>
    </source>
</evidence>
<accession>A0ABM2Z7A6</accession>
<name>A0ABM2Z7A6_GOSHI</name>
<evidence type="ECO:0000313" key="2">
    <source>
        <dbReference type="RefSeq" id="XP_040937954.1"/>
    </source>
</evidence>
<dbReference type="Proteomes" id="UP000818029">
    <property type="component" value="Chromosome A11"/>
</dbReference>
<dbReference type="CDD" id="cd09272">
    <property type="entry name" value="RNase_HI_RT_Ty1"/>
    <property type="match status" value="1"/>
</dbReference>
<sequence length="177" mass="19852">MFVVSLLSKFMHCCNVSHFQADKRVLRYIKGTLSFGMMFSKVESMKFLGFVDSDWAGSINDMKSTSGYLFTLGLAIFCWSSKKQTVDAQSTAESEYVAAGGAINQAIWLRKIMADLNLHQRRVTEIKVDNQFAVAIAKNPVSEDQLADILTKPLCVSRFKDLRTKLGVCNMQAKEEC</sequence>
<dbReference type="GeneID" id="121209970"/>
<protein>
    <submittedName>
        <fullName evidence="2">Secreted RxLR effector protein 161-like</fullName>
    </submittedName>
</protein>
<proteinExistence type="predicted"/>
<dbReference type="RefSeq" id="XP_040937954.1">
    <property type="nucleotide sequence ID" value="XM_041082020.1"/>
</dbReference>
<dbReference type="PANTHER" id="PTHR11439">
    <property type="entry name" value="GAG-POL-RELATED RETROTRANSPOSON"/>
    <property type="match status" value="1"/>
</dbReference>
<keyword evidence="1" id="KW-1185">Reference proteome</keyword>
<organism evidence="1 2">
    <name type="scientific">Gossypium hirsutum</name>
    <name type="common">Upland cotton</name>
    <name type="synonym">Gossypium mexicanum</name>
    <dbReference type="NCBI Taxonomy" id="3635"/>
    <lineage>
        <taxon>Eukaryota</taxon>
        <taxon>Viridiplantae</taxon>
        <taxon>Streptophyta</taxon>
        <taxon>Embryophyta</taxon>
        <taxon>Tracheophyta</taxon>
        <taxon>Spermatophyta</taxon>
        <taxon>Magnoliopsida</taxon>
        <taxon>eudicotyledons</taxon>
        <taxon>Gunneridae</taxon>
        <taxon>Pentapetalae</taxon>
        <taxon>rosids</taxon>
        <taxon>malvids</taxon>
        <taxon>Malvales</taxon>
        <taxon>Malvaceae</taxon>
        <taxon>Malvoideae</taxon>
        <taxon>Gossypium</taxon>
    </lineage>
</organism>
<reference evidence="1" key="1">
    <citation type="journal article" date="2020" name="Nat. Genet.">
        <title>Genomic diversifications of five Gossypium allopolyploid species and their impact on cotton improvement.</title>
        <authorList>
            <person name="Chen Z.J."/>
            <person name="Sreedasyam A."/>
            <person name="Ando A."/>
            <person name="Song Q."/>
            <person name="De Santiago L.M."/>
            <person name="Hulse-Kemp A.M."/>
            <person name="Ding M."/>
            <person name="Ye W."/>
            <person name="Kirkbride R.C."/>
            <person name="Jenkins J."/>
            <person name="Plott C."/>
            <person name="Lovell J."/>
            <person name="Lin Y.M."/>
            <person name="Vaughn R."/>
            <person name="Liu B."/>
            <person name="Simpson S."/>
            <person name="Scheffler B.E."/>
            <person name="Wen L."/>
            <person name="Saski C.A."/>
            <person name="Grover C.E."/>
            <person name="Hu G."/>
            <person name="Conover J.L."/>
            <person name="Carlson J.W."/>
            <person name="Shu S."/>
            <person name="Boston L.B."/>
            <person name="Williams M."/>
            <person name="Peterson D.G."/>
            <person name="McGee K."/>
            <person name="Jones D.C."/>
            <person name="Wendel J.F."/>
            <person name="Stelly D.M."/>
            <person name="Grimwood J."/>
            <person name="Schmutz J."/>
        </authorList>
    </citation>
    <scope>NUCLEOTIDE SEQUENCE [LARGE SCALE GENOMIC DNA]</scope>
    <source>
        <strain evidence="1">cv. TM-1</strain>
    </source>
</reference>
<gene>
    <name evidence="2" type="primary">LOC121209970</name>
</gene>
<dbReference type="PANTHER" id="PTHR11439:SF503">
    <property type="entry name" value="CYSTEINE-RICH RLK (RECEPTOR-LIKE PROTEIN KINASE) 8"/>
    <property type="match status" value="1"/>
</dbReference>
<reference evidence="2" key="2">
    <citation type="submission" date="2025-08" db="UniProtKB">
        <authorList>
            <consortium name="RefSeq"/>
        </authorList>
    </citation>
    <scope>IDENTIFICATION</scope>
</reference>